<name>A0AAX4PN30_9CHLO</name>
<protein>
    <recommendedName>
        <fullName evidence="5">Mesoderm development candidate 2</fullName>
    </recommendedName>
</protein>
<reference evidence="3 4" key="1">
    <citation type="submission" date="2024-03" db="EMBL/GenBank/DDBJ databases">
        <title>Complete genome sequence of the green alga Chloropicon roscoffensis RCC1871.</title>
        <authorList>
            <person name="Lemieux C."/>
            <person name="Pombert J.-F."/>
            <person name="Otis C."/>
            <person name="Turmel M."/>
        </authorList>
    </citation>
    <scope>NUCLEOTIDE SEQUENCE [LARGE SCALE GENOMIC DNA]</scope>
    <source>
        <strain evidence="3 4">RCC1871</strain>
    </source>
</reference>
<feature type="compositionally biased region" description="Basic residues" evidence="1">
    <location>
        <begin position="179"/>
        <end position="195"/>
    </location>
</feature>
<dbReference type="PANTHER" id="PTHR36357">
    <property type="entry name" value="OS03G0148300 PROTEIN"/>
    <property type="match status" value="1"/>
</dbReference>
<accession>A0AAX4PN30</accession>
<keyword evidence="2" id="KW-0732">Signal</keyword>
<evidence type="ECO:0000313" key="3">
    <source>
        <dbReference type="EMBL" id="WZN67276.1"/>
    </source>
</evidence>
<proteinExistence type="predicted"/>
<evidence type="ECO:0000256" key="2">
    <source>
        <dbReference type="SAM" id="SignalP"/>
    </source>
</evidence>
<organism evidence="3 4">
    <name type="scientific">Chloropicon roscoffensis</name>
    <dbReference type="NCBI Taxonomy" id="1461544"/>
    <lineage>
        <taxon>Eukaryota</taxon>
        <taxon>Viridiplantae</taxon>
        <taxon>Chlorophyta</taxon>
        <taxon>Chloropicophyceae</taxon>
        <taxon>Chloropicales</taxon>
        <taxon>Chloropicaceae</taxon>
        <taxon>Chloropicon</taxon>
    </lineage>
</organism>
<feature type="region of interest" description="Disordered" evidence="1">
    <location>
        <begin position="160"/>
        <end position="195"/>
    </location>
</feature>
<feature type="signal peptide" evidence="2">
    <location>
        <begin position="1"/>
        <end position="28"/>
    </location>
</feature>
<keyword evidence="4" id="KW-1185">Reference proteome</keyword>
<sequence>MRRHSLWFLALLALVLVAVGRLARPVAAAPTTTVGDDLRDVVDDEADEDWLSWGGELEEQNEVDEASPQMVFVQLKPKEEREEEDSQKLAHKFRSWLRLGGFEETVFPVSDERLFVSIRYNRDMAEYMKLFLTHEDVRYFAVNRVTFVWDEDEEKAVVSGHLNEDPFTMTPPAQDETTKKKKKKKKKKAKGKSEL</sequence>
<evidence type="ECO:0000313" key="4">
    <source>
        <dbReference type="Proteomes" id="UP001472866"/>
    </source>
</evidence>
<dbReference type="AlphaFoldDB" id="A0AAX4PN30"/>
<dbReference type="Gene3D" id="3.30.70.260">
    <property type="match status" value="1"/>
</dbReference>
<dbReference type="EMBL" id="CP151519">
    <property type="protein sequence ID" value="WZN67276.1"/>
    <property type="molecule type" value="Genomic_DNA"/>
</dbReference>
<dbReference type="Proteomes" id="UP001472866">
    <property type="component" value="Chromosome 19"/>
</dbReference>
<evidence type="ECO:0000256" key="1">
    <source>
        <dbReference type="SAM" id="MobiDB-lite"/>
    </source>
</evidence>
<dbReference type="PANTHER" id="PTHR36357:SF1">
    <property type="entry name" value="OS03G0148300 PROTEIN"/>
    <property type="match status" value="1"/>
</dbReference>
<gene>
    <name evidence="3" type="ORF">HKI87_19g88490</name>
</gene>
<feature type="chain" id="PRO_5043657462" description="Mesoderm development candidate 2" evidence="2">
    <location>
        <begin position="29"/>
        <end position="195"/>
    </location>
</feature>
<evidence type="ECO:0008006" key="5">
    <source>
        <dbReference type="Google" id="ProtNLM"/>
    </source>
</evidence>